<gene>
    <name evidence="2" type="primary">LIAT1</name>
</gene>
<organism evidence="2 3">
    <name type="scientific">Latimeria chalumnae</name>
    <name type="common">Coelacanth</name>
    <dbReference type="NCBI Taxonomy" id="7897"/>
    <lineage>
        <taxon>Eukaryota</taxon>
        <taxon>Metazoa</taxon>
        <taxon>Chordata</taxon>
        <taxon>Craniata</taxon>
        <taxon>Vertebrata</taxon>
        <taxon>Euteleostomi</taxon>
        <taxon>Coelacanthiformes</taxon>
        <taxon>Coelacanthidae</taxon>
        <taxon>Latimeria</taxon>
    </lineage>
</organism>
<dbReference type="Proteomes" id="UP000008672">
    <property type="component" value="Unassembled WGS sequence"/>
</dbReference>
<reference evidence="2" key="2">
    <citation type="submission" date="2025-08" db="UniProtKB">
        <authorList>
            <consortium name="Ensembl"/>
        </authorList>
    </citation>
    <scope>IDENTIFICATION</scope>
</reference>
<reference evidence="3" key="1">
    <citation type="submission" date="2011-08" db="EMBL/GenBank/DDBJ databases">
        <title>The draft genome of Latimeria chalumnae.</title>
        <authorList>
            <person name="Di Palma F."/>
            <person name="Alfoldi J."/>
            <person name="Johnson J."/>
            <person name="Berlin A."/>
            <person name="Gnerre S."/>
            <person name="Jaffe D."/>
            <person name="MacCallum I."/>
            <person name="Young S."/>
            <person name="Walker B.J."/>
            <person name="Lander E."/>
            <person name="Lindblad-Toh K."/>
        </authorList>
    </citation>
    <scope>NUCLEOTIDE SEQUENCE [LARGE SCALE GENOMIC DNA]</scope>
    <source>
        <strain evidence="3">Wild caught</strain>
    </source>
</reference>
<proteinExistence type="predicted"/>
<evidence type="ECO:0000256" key="1">
    <source>
        <dbReference type="SAM" id="MobiDB-lite"/>
    </source>
</evidence>
<dbReference type="eggNOG" id="ENOG502SC86">
    <property type="taxonomic scope" value="Eukaryota"/>
</dbReference>
<evidence type="ECO:0000313" key="2">
    <source>
        <dbReference type="Ensembl" id="ENSLACP00000022485.1"/>
    </source>
</evidence>
<dbReference type="STRING" id="7897.ENSLACP00000022485"/>
<dbReference type="OrthoDB" id="10017439at2759"/>
<reference evidence="2" key="3">
    <citation type="submission" date="2025-09" db="UniProtKB">
        <authorList>
            <consortium name="Ensembl"/>
        </authorList>
    </citation>
    <scope>IDENTIFICATION</scope>
</reference>
<dbReference type="InterPro" id="IPR038794">
    <property type="entry name" value="LIAT1"/>
</dbReference>
<feature type="compositionally biased region" description="Basic residues" evidence="1">
    <location>
        <begin position="35"/>
        <end position="54"/>
    </location>
</feature>
<protein>
    <recommendedName>
        <fullName evidence="4">Protein LIAT1</fullName>
    </recommendedName>
</protein>
<dbReference type="PANTHER" id="PTHR36474:SF1">
    <property type="entry name" value="PROTEIN LIAT1"/>
    <property type="match status" value="1"/>
</dbReference>
<dbReference type="GeneTree" id="ENSGT00440000038370"/>
<dbReference type="EMBL" id="AFYH01008279">
    <property type="status" value="NOT_ANNOTATED_CDS"/>
    <property type="molecule type" value="Genomic_DNA"/>
</dbReference>
<evidence type="ECO:0000313" key="3">
    <source>
        <dbReference type="Proteomes" id="UP000008672"/>
    </source>
</evidence>
<accession>M3XIC9</accession>
<dbReference type="AlphaFoldDB" id="M3XIC9"/>
<keyword evidence="3" id="KW-1185">Reference proteome</keyword>
<dbReference type="Ensembl" id="ENSLACT00000026144.1">
    <property type="protein sequence ID" value="ENSLACP00000022485.1"/>
    <property type="gene ID" value="ENSLACG00000022419.1"/>
</dbReference>
<feature type="region of interest" description="Disordered" evidence="1">
    <location>
        <begin position="18"/>
        <end position="113"/>
    </location>
</feature>
<dbReference type="PANTHER" id="PTHR36474">
    <property type="entry name" value="PROTEIN LIAT1"/>
    <property type="match status" value="1"/>
</dbReference>
<name>M3XIC9_LATCH</name>
<sequence length="185" mass="21076">MDVSIVSSEERTILEVRGIRKNNKCTLESPSLSEKKKKKRKEKEKKKLGSKKRGHSDTPSPSNERGDKPYSSKHQPPSTPCYKPNGASSKTAATDPSKKLKKVKEGNKVPSSSCSSFISVIDDELSKKFNESLRWDGVLTDPTAEEERIQKYKMNRRKRYLAAQHSFYKDLNIPVTKTQQFRTQN</sequence>
<evidence type="ECO:0008006" key="4">
    <source>
        <dbReference type="Google" id="ProtNLM"/>
    </source>
</evidence>
<dbReference type="HOGENOM" id="CLU_1460845_0_0_1"/>
<dbReference type="InParanoid" id="M3XIC9"/>
<dbReference type="OMA" id="HKDREVE"/>